<dbReference type="InterPro" id="IPR004245">
    <property type="entry name" value="DUF229"/>
</dbReference>
<evidence type="ECO:0000256" key="2">
    <source>
        <dbReference type="SAM" id="Phobius"/>
    </source>
</evidence>
<dbReference type="AlphaFoldDB" id="A0A023B8F1"/>
<name>A0A023B8F1_GRENI</name>
<proteinExistence type="predicted"/>
<keyword evidence="2" id="KW-0472">Membrane</keyword>
<dbReference type="Pfam" id="PF02995">
    <property type="entry name" value="DUF229"/>
    <property type="match status" value="1"/>
</dbReference>
<dbReference type="VEuPathDB" id="CryptoDB:GNI_060840"/>
<dbReference type="PANTHER" id="PTHR10974:SF1">
    <property type="entry name" value="FI08016P-RELATED"/>
    <property type="match status" value="1"/>
</dbReference>
<gene>
    <name evidence="3" type="ORF">GNI_060840</name>
</gene>
<feature type="transmembrane region" description="Helical" evidence="2">
    <location>
        <begin position="55"/>
        <end position="75"/>
    </location>
</feature>
<dbReference type="EMBL" id="AFNH02000461">
    <property type="protein sequence ID" value="EZG68904.1"/>
    <property type="molecule type" value="Genomic_DNA"/>
</dbReference>
<dbReference type="Proteomes" id="UP000019763">
    <property type="component" value="Unassembled WGS sequence"/>
</dbReference>
<feature type="compositionally biased region" description="Basic and acidic residues" evidence="1">
    <location>
        <begin position="548"/>
        <end position="570"/>
    </location>
</feature>
<organism evidence="3 4">
    <name type="scientific">Gregarina niphandrodes</name>
    <name type="common">Septate eugregarine</name>
    <dbReference type="NCBI Taxonomy" id="110365"/>
    <lineage>
        <taxon>Eukaryota</taxon>
        <taxon>Sar</taxon>
        <taxon>Alveolata</taxon>
        <taxon>Apicomplexa</taxon>
        <taxon>Conoidasida</taxon>
        <taxon>Gregarinasina</taxon>
        <taxon>Eugregarinorida</taxon>
        <taxon>Gregarinidae</taxon>
        <taxon>Gregarina</taxon>
    </lineage>
</organism>
<sequence length="967" mass="110365">MLGVIAGPAVVTTVDHCFIAIIDLTPLTKPHTEPEIVKMPSPWRGTYVSMKFRRLWYSASVVSEVSLLTCAWMMFYYWSLKGGDLEVIKKIMARLGAYLLLSILISSYNMWRILLTPTRSLRKRVEFDTSRGSPLRRVWSRLLRSRSSLIPLDTESPRNNSEASEARLDVRYATERGDPFFVSHDDISREDMSRVDMSREGSYNELEYLDEASSVIQQSPLPRGGIASNSTRLNASEPRRLYKYRSGPSFDEKQDFVDLYMSGYTKGHRNGLLLLNVAALLFLALYDRGVDFEHHGSFNLLIFLILFVPINVIVGAVILWYRSMSTRLFLQSFASVLTLILVVVGLRLHIMKQRSQVGFFGQTILRDDELCEIPVATPYFDVLPQRAQTFWTGRTSCPAVPSPRATASGFFAKIDFTIDLTNDGWLKMDCPGGRAEFTFTPDTRYWTKREKLSQPLGNSLQDNVVKFMQDHRQPYIPTDDNKGMYVGGLAKGPLARGEDLTGASRTPDTVVGYCNGVSRMATAIPDRPDVEAKLSFWDAHLRAQQQEQGERRLDDGRFMDDESAADAEHRQRQRRRSQRDLPPNILILFIDAVGRKQFFRRLTQTKAALEGMDWEATMSRSLADVSSSNLYQFFRYHSVGFNTGPNTQALFTGVERDYDRYYPPIWSILKNRGRYVTGVVQGHCEDWNVLYQEHLNETKISDGRVLVTPDVDYELESMACFPEYEPVKWTDRGNFQGYTSIVRRCLWGRHVHEWELDYSRKFIQKFQNKSPWFLVTTLMEGHEGTGEVISQVDRALASFLTNDVPRDNTVLLLVSDHGLHMGLNFLYFLDGRINHRTPFGAMLLSRDLLNKVAQNENTNNDQSIDADVINQTLVTNQQRLVTAADMYFTLRHIAQRGFNWSSLQANSHHQHDDRGEGQIGWPDKGFNLHNDPDIRIPRRGQLSLLELVPANRTCATAGIPSETCVCS</sequence>
<dbReference type="eggNOG" id="ENOG502QRYZ">
    <property type="taxonomic scope" value="Eukaryota"/>
</dbReference>
<comment type="caution">
    <text evidence="3">The sequence shown here is derived from an EMBL/GenBank/DDBJ whole genome shotgun (WGS) entry which is preliminary data.</text>
</comment>
<evidence type="ECO:0000256" key="1">
    <source>
        <dbReference type="SAM" id="MobiDB-lite"/>
    </source>
</evidence>
<dbReference type="PANTHER" id="PTHR10974">
    <property type="entry name" value="FI08016P-RELATED"/>
    <property type="match status" value="1"/>
</dbReference>
<protein>
    <submittedName>
        <fullName evidence="3">Transmembrane protein</fullName>
    </submittedName>
</protein>
<evidence type="ECO:0000313" key="3">
    <source>
        <dbReference type="EMBL" id="EZG68904.1"/>
    </source>
</evidence>
<dbReference type="OrthoDB" id="413313at2759"/>
<dbReference type="InterPro" id="IPR017850">
    <property type="entry name" value="Alkaline_phosphatase_core_sf"/>
</dbReference>
<dbReference type="Gene3D" id="3.40.720.10">
    <property type="entry name" value="Alkaline Phosphatase, subunit A"/>
    <property type="match status" value="1"/>
</dbReference>
<feature type="transmembrane region" description="Helical" evidence="2">
    <location>
        <begin position="298"/>
        <end position="321"/>
    </location>
</feature>
<dbReference type="GeneID" id="22912231"/>
<feature type="transmembrane region" description="Helical" evidence="2">
    <location>
        <begin position="95"/>
        <end position="115"/>
    </location>
</feature>
<feature type="transmembrane region" description="Helical" evidence="2">
    <location>
        <begin position="328"/>
        <end position="350"/>
    </location>
</feature>
<keyword evidence="4" id="KW-1185">Reference proteome</keyword>
<dbReference type="RefSeq" id="XP_011134528.1">
    <property type="nucleotide sequence ID" value="XM_011136226.1"/>
</dbReference>
<dbReference type="GO" id="GO:0005615">
    <property type="term" value="C:extracellular space"/>
    <property type="evidence" value="ECO:0007669"/>
    <property type="project" value="TreeGrafter"/>
</dbReference>
<evidence type="ECO:0000313" key="4">
    <source>
        <dbReference type="Proteomes" id="UP000019763"/>
    </source>
</evidence>
<accession>A0A023B8F1</accession>
<keyword evidence="2 3" id="KW-0812">Transmembrane</keyword>
<keyword evidence="2" id="KW-1133">Transmembrane helix</keyword>
<dbReference type="SUPFAM" id="SSF53649">
    <property type="entry name" value="Alkaline phosphatase-like"/>
    <property type="match status" value="1"/>
</dbReference>
<feature type="region of interest" description="Disordered" evidence="1">
    <location>
        <begin position="545"/>
        <end position="577"/>
    </location>
</feature>
<reference evidence="3" key="1">
    <citation type="submission" date="2013-12" db="EMBL/GenBank/DDBJ databases">
        <authorList>
            <person name="Omoto C.K."/>
            <person name="Sibley D."/>
            <person name="Venepally P."/>
            <person name="Hadjithomas M."/>
            <person name="Karamycheva S."/>
            <person name="Brunk B."/>
            <person name="Roos D."/>
            <person name="Caler E."/>
            <person name="Lorenzi H."/>
        </authorList>
    </citation>
    <scope>NUCLEOTIDE SEQUENCE</scope>
</reference>
<feature type="transmembrane region" description="Helical" evidence="2">
    <location>
        <begin position="270"/>
        <end position="286"/>
    </location>
</feature>